<dbReference type="SUPFAM" id="SSF46785">
    <property type="entry name" value="Winged helix' DNA-binding domain"/>
    <property type="match status" value="1"/>
</dbReference>
<dbReference type="Gene3D" id="1.10.10.10">
    <property type="entry name" value="Winged helix-like DNA-binding domain superfamily/Winged helix DNA-binding domain"/>
    <property type="match status" value="1"/>
</dbReference>
<reference evidence="6" key="1">
    <citation type="submission" date="2021-03" db="EMBL/GenBank/DDBJ databases">
        <authorList>
            <person name="Wang G."/>
        </authorList>
    </citation>
    <scope>NUCLEOTIDE SEQUENCE</scope>
    <source>
        <strain evidence="6">KCTC 12899</strain>
    </source>
</reference>
<dbReference type="GO" id="GO:0006351">
    <property type="term" value="P:DNA-templated transcription"/>
    <property type="evidence" value="ECO:0007669"/>
    <property type="project" value="TreeGrafter"/>
</dbReference>
<dbReference type="RefSeq" id="WP_207861358.1">
    <property type="nucleotide sequence ID" value="NZ_JAFREP010000024.1"/>
</dbReference>
<keyword evidence="3" id="KW-0238">DNA-binding</keyword>
<protein>
    <submittedName>
        <fullName evidence="6">LysR family transcriptional regulator</fullName>
    </submittedName>
</protein>
<accession>A0A8J7QMZ6</accession>
<dbReference type="GO" id="GO:0043565">
    <property type="term" value="F:sequence-specific DNA binding"/>
    <property type="evidence" value="ECO:0007669"/>
    <property type="project" value="TreeGrafter"/>
</dbReference>
<dbReference type="EMBL" id="JAFREP010000024">
    <property type="protein sequence ID" value="MBO1321383.1"/>
    <property type="molecule type" value="Genomic_DNA"/>
</dbReference>
<dbReference type="GO" id="GO:0003700">
    <property type="term" value="F:DNA-binding transcription factor activity"/>
    <property type="evidence" value="ECO:0007669"/>
    <property type="project" value="InterPro"/>
</dbReference>
<evidence type="ECO:0000256" key="1">
    <source>
        <dbReference type="ARBA" id="ARBA00009437"/>
    </source>
</evidence>
<evidence type="ECO:0000256" key="2">
    <source>
        <dbReference type="ARBA" id="ARBA00023015"/>
    </source>
</evidence>
<evidence type="ECO:0000259" key="5">
    <source>
        <dbReference type="PROSITE" id="PS50931"/>
    </source>
</evidence>
<feature type="domain" description="HTH lysR-type" evidence="5">
    <location>
        <begin position="11"/>
        <end position="60"/>
    </location>
</feature>
<comment type="similarity">
    <text evidence="1">Belongs to the LysR transcriptional regulatory family.</text>
</comment>
<dbReference type="PANTHER" id="PTHR30537">
    <property type="entry name" value="HTH-TYPE TRANSCRIPTIONAL REGULATOR"/>
    <property type="match status" value="1"/>
</dbReference>
<dbReference type="InterPro" id="IPR005119">
    <property type="entry name" value="LysR_subst-bd"/>
</dbReference>
<dbReference type="PROSITE" id="PS50931">
    <property type="entry name" value="HTH_LYSR"/>
    <property type="match status" value="1"/>
</dbReference>
<dbReference type="AlphaFoldDB" id="A0A8J7QMZ6"/>
<dbReference type="InterPro" id="IPR058163">
    <property type="entry name" value="LysR-type_TF_proteobact-type"/>
</dbReference>
<comment type="caution">
    <text evidence="6">The sequence shown here is derived from an EMBL/GenBank/DDBJ whole genome shotgun (WGS) entry which is preliminary data.</text>
</comment>
<dbReference type="InterPro" id="IPR036390">
    <property type="entry name" value="WH_DNA-bd_sf"/>
</dbReference>
<dbReference type="Proteomes" id="UP000664417">
    <property type="component" value="Unassembled WGS sequence"/>
</dbReference>
<dbReference type="CDD" id="cd08422">
    <property type="entry name" value="PBP2_CrgA_like"/>
    <property type="match status" value="1"/>
</dbReference>
<name>A0A8J7QMZ6_9BACT</name>
<dbReference type="InterPro" id="IPR036388">
    <property type="entry name" value="WH-like_DNA-bd_sf"/>
</dbReference>
<evidence type="ECO:0000256" key="4">
    <source>
        <dbReference type="ARBA" id="ARBA00023163"/>
    </source>
</evidence>
<dbReference type="SUPFAM" id="SSF53850">
    <property type="entry name" value="Periplasmic binding protein-like II"/>
    <property type="match status" value="1"/>
</dbReference>
<sequence length="308" mass="33654">MNQPFDGIAELVAVAESGGFSAAARRLGVSTSHVSRKVAALEDRLGLSLVIRTTRHVRLTEAGGRYAQRGQEMLQALDAANHEVTGREPALKGTLHITAAGEFAENYLAAALIAFAGTHPGLNFRLNYTSRYVNLIEEGFDLGIRYGPLPGADLMARKLVNRDMIAAAAPAYLAEMGEPDHPNALVDHRCLLTNSDQWRFQENGREIKVRVGGRWRSNSGRNIVAACRAGLGIAYMSKSSFGDALHDGSLVPLLRDFGAAANTTWLVYPAQKHPPARVRLAVAFLVDWFKDWHEDHGDPHRPAGRPYI</sequence>
<dbReference type="InterPro" id="IPR000847">
    <property type="entry name" value="LysR_HTH_N"/>
</dbReference>
<evidence type="ECO:0000313" key="7">
    <source>
        <dbReference type="Proteomes" id="UP000664417"/>
    </source>
</evidence>
<dbReference type="Gene3D" id="3.40.190.290">
    <property type="match status" value="1"/>
</dbReference>
<gene>
    <name evidence="6" type="ORF">J3U88_23075</name>
</gene>
<dbReference type="FunFam" id="1.10.10.10:FF:000001">
    <property type="entry name" value="LysR family transcriptional regulator"/>
    <property type="match status" value="1"/>
</dbReference>
<keyword evidence="7" id="KW-1185">Reference proteome</keyword>
<keyword evidence="4" id="KW-0804">Transcription</keyword>
<organism evidence="6 7">
    <name type="scientific">Acanthopleuribacter pedis</name>
    <dbReference type="NCBI Taxonomy" id="442870"/>
    <lineage>
        <taxon>Bacteria</taxon>
        <taxon>Pseudomonadati</taxon>
        <taxon>Acidobacteriota</taxon>
        <taxon>Holophagae</taxon>
        <taxon>Acanthopleuribacterales</taxon>
        <taxon>Acanthopleuribacteraceae</taxon>
        <taxon>Acanthopleuribacter</taxon>
    </lineage>
</organism>
<evidence type="ECO:0000313" key="6">
    <source>
        <dbReference type="EMBL" id="MBO1321383.1"/>
    </source>
</evidence>
<proteinExistence type="inferred from homology"/>
<keyword evidence="2" id="KW-0805">Transcription regulation</keyword>
<dbReference type="Pfam" id="PF03466">
    <property type="entry name" value="LysR_substrate"/>
    <property type="match status" value="1"/>
</dbReference>
<evidence type="ECO:0000256" key="3">
    <source>
        <dbReference type="ARBA" id="ARBA00023125"/>
    </source>
</evidence>
<dbReference type="PANTHER" id="PTHR30537:SF10">
    <property type="entry name" value="TRANSCRIPTIONAL REGULATOR-RELATED"/>
    <property type="match status" value="1"/>
</dbReference>
<dbReference type="Pfam" id="PF00126">
    <property type="entry name" value="HTH_1"/>
    <property type="match status" value="1"/>
</dbReference>